<feature type="compositionally biased region" description="Basic and acidic residues" evidence="1">
    <location>
        <begin position="211"/>
        <end position="241"/>
    </location>
</feature>
<reference evidence="2 3" key="1">
    <citation type="journal article" date="2016" name="Proc. Natl. Acad. Sci. U.S.A.">
        <title>Lipid metabolic changes in an early divergent fungus govern the establishment of a mutualistic symbiosis with endobacteria.</title>
        <authorList>
            <person name="Lastovetsky O.A."/>
            <person name="Gaspar M.L."/>
            <person name="Mondo S.J."/>
            <person name="LaButti K.M."/>
            <person name="Sandor L."/>
            <person name="Grigoriev I.V."/>
            <person name="Henry S.A."/>
            <person name="Pawlowska T.E."/>
        </authorList>
    </citation>
    <scope>NUCLEOTIDE SEQUENCE [LARGE SCALE GENOMIC DNA]</scope>
    <source>
        <strain evidence="2 3">ATCC 11559</strain>
    </source>
</reference>
<feature type="compositionally biased region" description="Basic and acidic residues" evidence="1">
    <location>
        <begin position="134"/>
        <end position="144"/>
    </location>
</feature>
<organism evidence="2 3">
    <name type="scientific">Rhizopus microsporus</name>
    <dbReference type="NCBI Taxonomy" id="58291"/>
    <lineage>
        <taxon>Eukaryota</taxon>
        <taxon>Fungi</taxon>
        <taxon>Fungi incertae sedis</taxon>
        <taxon>Mucoromycota</taxon>
        <taxon>Mucoromycotina</taxon>
        <taxon>Mucoromycetes</taxon>
        <taxon>Mucorales</taxon>
        <taxon>Mucorineae</taxon>
        <taxon>Rhizopodaceae</taxon>
        <taxon>Rhizopus</taxon>
    </lineage>
</organism>
<dbReference type="OMA" id="NDPYTHA"/>
<dbReference type="Proteomes" id="UP000242381">
    <property type="component" value="Unassembled WGS sequence"/>
</dbReference>
<evidence type="ECO:0000313" key="3">
    <source>
        <dbReference type="Proteomes" id="UP000242381"/>
    </source>
</evidence>
<feature type="region of interest" description="Disordered" evidence="1">
    <location>
        <begin position="1"/>
        <end position="263"/>
    </location>
</feature>
<feature type="compositionally biased region" description="Polar residues" evidence="1">
    <location>
        <begin position="11"/>
        <end position="29"/>
    </location>
</feature>
<feature type="compositionally biased region" description="Polar residues" evidence="1">
    <location>
        <begin position="61"/>
        <end position="71"/>
    </location>
</feature>
<name>A0A1X0SCJ2_RHIZD</name>
<sequence>MSYNNNTYNNQDSNAFNDTNPYNNEQPSNLRRGRDDQLNNQLGENQGIAATGLNDPYTHASAPTRTQGTTSERNDPLNYSGAPVADTRKVDQTSYDDNAPGMYNPSEGNRTGGTGIPSVTATQNIRCGGSEGGRFGEAEQRSDVSDLPGSRSQGQTGQTGYTGQTGSALAGDHGASHHSKHQDNLGGIDERRGRDDTMVSGGPTGASDTGRYTDDHPTSTSDLDRKPTAGEKIKGGFERMAGKLTGNEARAAKGDNIAHGRTA</sequence>
<feature type="compositionally biased region" description="Low complexity" evidence="1">
    <location>
        <begin position="1"/>
        <end position="10"/>
    </location>
</feature>
<feature type="compositionally biased region" description="Basic and acidic residues" evidence="1">
    <location>
        <begin position="188"/>
        <end position="197"/>
    </location>
</feature>
<dbReference type="AlphaFoldDB" id="A0A1X0SCJ2"/>
<evidence type="ECO:0000313" key="2">
    <source>
        <dbReference type="EMBL" id="ORE22007.1"/>
    </source>
</evidence>
<dbReference type="VEuPathDB" id="FungiDB:BCV72DRAFT_199996"/>
<evidence type="ECO:0000256" key="1">
    <source>
        <dbReference type="SAM" id="MobiDB-lite"/>
    </source>
</evidence>
<feature type="compositionally biased region" description="Low complexity" evidence="1">
    <location>
        <begin position="153"/>
        <end position="166"/>
    </location>
</feature>
<feature type="compositionally biased region" description="Basic and acidic residues" evidence="1">
    <location>
        <begin position="250"/>
        <end position="263"/>
    </location>
</feature>
<protein>
    <submittedName>
        <fullName evidence="2">Uncharacterized protein</fullName>
    </submittedName>
</protein>
<dbReference type="EMBL" id="KV921271">
    <property type="protein sequence ID" value="ORE22007.1"/>
    <property type="molecule type" value="Genomic_DNA"/>
</dbReference>
<proteinExistence type="predicted"/>
<accession>A0A1X0SCJ2</accession>
<gene>
    <name evidence="2" type="ORF">BCV71DRAFT_209901</name>
</gene>